<evidence type="ECO:0008006" key="9">
    <source>
        <dbReference type="Google" id="ProtNLM"/>
    </source>
</evidence>
<dbReference type="PANTHER" id="PTHR14881:SF4">
    <property type="entry name" value="LISH DOMAIN-CONTAINING PROTEIN ARMC9"/>
    <property type="match status" value="1"/>
</dbReference>
<dbReference type="GO" id="GO:0097542">
    <property type="term" value="C:ciliary tip"/>
    <property type="evidence" value="ECO:0007669"/>
    <property type="project" value="TreeGrafter"/>
</dbReference>
<evidence type="ECO:0000259" key="5">
    <source>
        <dbReference type="Pfam" id="PF21050"/>
    </source>
</evidence>
<reference evidence="7 8" key="1">
    <citation type="submission" date="2009-11" db="EMBL/GenBank/DDBJ databases">
        <title>Annotation of Allomyces macrogynus ATCC 38327.</title>
        <authorList>
            <consortium name="The Broad Institute Genome Sequencing Platform"/>
            <person name="Russ C."/>
            <person name="Cuomo C."/>
            <person name="Burger G."/>
            <person name="Gray M.W."/>
            <person name="Holland P.W.H."/>
            <person name="King N."/>
            <person name="Lang F.B.F."/>
            <person name="Roger A.J."/>
            <person name="Ruiz-Trillo I."/>
            <person name="Young S.K."/>
            <person name="Zeng Q."/>
            <person name="Gargeya S."/>
            <person name="Fitzgerald M."/>
            <person name="Haas B."/>
            <person name="Abouelleil A."/>
            <person name="Alvarado L."/>
            <person name="Arachchi H.M."/>
            <person name="Berlin A."/>
            <person name="Chapman S.B."/>
            <person name="Gearin G."/>
            <person name="Goldberg J."/>
            <person name="Griggs A."/>
            <person name="Gujja S."/>
            <person name="Hansen M."/>
            <person name="Heiman D."/>
            <person name="Howarth C."/>
            <person name="Larimer J."/>
            <person name="Lui A."/>
            <person name="MacDonald P.J.P."/>
            <person name="McCowen C."/>
            <person name="Montmayeur A."/>
            <person name="Murphy C."/>
            <person name="Neiman D."/>
            <person name="Pearson M."/>
            <person name="Priest M."/>
            <person name="Roberts A."/>
            <person name="Saif S."/>
            <person name="Shea T."/>
            <person name="Sisk P."/>
            <person name="Stolte C."/>
            <person name="Sykes S."/>
            <person name="Wortman J."/>
            <person name="Nusbaum C."/>
            <person name="Birren B."/>
        </authorList>
    </citation>
    <scope>NUCLEOTIDE SEQUENCE [LARGE SCALE GENOMIC DNA]</scope>
    <source>
        <strain evidence="7 8">ATCC 38327</strain>
    </source>
</reference>
<dbReference type="InterPro" id="IPR048959">
    <property type="entry name" value="ARMC9_ARM_dom"/>
</dbReference>
<dbReference type="InterPro" id="IPR016024">
    <property type="entry name" value="ARM-type_fold"/>
</dbReference>
<evidence type="ECO:0000259" key="6">
    <source>
        <dbReference type="Pfam" id="PF23138"/>
    </source>
</evidence>
<dbReference type="eggNOG" id="ENOG502QQ9W">
    <property type="taxonomic scope" value="Eukaryota"/>
</dbReference>
<feature type="compositionally biased region" description="Low complexity" evidence="4">
    <location>
        <begin position="638"/>
        <end position="684"/>
    </location>
</feature>
<feature type="compositionally biased region" description="Acidic residues" evidence="4">
    <location>
        <begin position="546"/>
        <end position="578"/>
    </location>
</feature>
<dbReference type="Gene3D" id="1.25.10.10">
    <property type="entry name" value="Leucine-rich Repeat Variant"/>
    <property type="match status" value="1"/>
</dbReference>
<evidence type="ECO:0000256" key="1">
    <source>
        <dbReference type="ARBA" id="ARBA00004120"/>
    </source>
</evidence>
<dbReference type="PANTHER" id="PTHR14881">
    <property type="entry name" value="LISH DOMAIN-CONTAINING PROTEIN ARMC9"/>
    <property type="match status" value="1"/>
</dbReference>
<evidence type="ECO:0000256" key="2">
    <source>
        <dbReference type="ARBA" id="ARBA00022794"/>
    </source>
</evidence>
<protein>
    <recommendedName>
        <fullName evidence="9">LisH domain-containing protein ARMC9</fullName>
    </recommendedName>
</protein>
<feature type="domain" description="ARMC9 CTLH-like" evidence="6">
    <location>
        <begin position="57"/>
        <end position="186"/>
    </location>
</feature>
<dbReference type="GO" id="GO:0005814">
    <property type="term" value="C:centriole"/>
    <property type="evidence" value="ECO:0007669"/>
    <property type="project" value="TreeGrafter"/>
</dbReference>
<dbReference type="GO" id="GO:0036064">
    <property type="term" value="C:ciliary basal body"/>
    <property type="evidence" value="ECO:0007669"/>
    <property type="project" value="InterPro"/>
</dbReference>
<dbReference type="GO" id="GO:0060271">
    <property type="term" value="P:cilium assembly"/>
    <property type="evidence" value="ECO:0007669"/>
    <property type="project" value="InterPro"/>
</dbReference>
<keyword evidence="8" id="KW-1185">Reference proteome</keyword>
<comment type="subcellular location">
    <subcellularLocation>
        <location evidence="1">Cytoplasm</location>
        <location evidence="1">Cytoskeleton</location>
        <location evidence="1">Cilium basal body</location>
    </subcellularLocation>
</comment>
<dbReference type="OMA" id="QDHESWK"/>
<dbReference type="InterPro" id="IPR056327">
    <property type="entry name" value="ARMC9_CTLH-like_dom"/>
</dbReference>
<gene>
    <name evidence="7" type="ORF">AMAG_08747</name>
</gene>
<dbReference type="InterPro" id="IPR040369">
    <property type="entry name" value="ARMC9"/>
</dbReference>
<proteinExistence type="predicted"/>
<evidence type="ECO:0000313" key="7">
    <source>
        <dbReference type="EMBL" id="KNE63644.1"/>
    </source>
</evidence>
<reference evidence="8" key="2">
    <citation type="submission" date="2009-11" db="EMBL/GenBank/DDBJ databases">
        <title>The Genome Sequence of Allomyces macrogynus strain ATCC 38327.</title>
        <authorList>
            <consortium name="The Broad Institute Genome Sequencing Platform"/>
            <person name="Russ C."/>
            <person name="Cuomo C."/>
            <person name="Shea T."/>
            <person name="Young S.K."/>
            <person name="Zeng Q."/>
            <person name="Koehrsen M."/>
            <person name="Haas B."/>
            <person name="Borodovsky M."/>
            <person name="Guigo R."/>
            <person name="Alvarado L."/>
            <person name="Berlin A."/>
            <person name="Borenstein D."/>
            <person name="Chen Z."/>
            <person name="Engels R."/>
            <person name="Freedman E."/>
            <person name="Gellesch M."/>
            <person name="Goldberg J."/>
            <person name="Griggs A."/>
            <person name="Gujja S."/>
            <person name="Heiman D."/>
            <person name="Hepburn T."/>
            <person name="Howarth C."/>
            <person name="Jen D."/>
            <person name="Larson L."/>
            <person name="Lewis B."/>
            <person name="Mehta T."/>
            <person name="Park D."/>
            <person name="Pearson M."/>
            <person name="Roberts A."/>
            <person name="Saif S."/>
            <person name="Shenoy N."/>
            <person name="Sisk P."/>
            <person name="Stolte C."/>
            <person name="Sykes S."/>
            <person name="Walk T."/>
            <person name="White J."/>
            <person name="Yandava C."/>
            <person name="Burger G."/>
            <person name="Gray M.W."/>
            <person name="Holland P.W.H."/>
            <person name="King N."/>
            <person name="Lang F.B.F."/>
            <person name="Roger A.J."/>
            <person name="Ruiz-Trillo I."/>
            <person name="Lander E."/>
            <person name="Nusbaum C."/>
        </authorList>
    </citation>
    <scope>NUCLEOTIDE SEQUENCE [LARGE SCALE GENOMIC DNA]</scope>
    <source>
        <strain evidence="8">ATCC 38327</strain>
    </source>
</reference>
<dbReference type="SUPFAM" id="SSF48371">
    <property type="entry name" value="ARM repeat"/>
    <property type="match status" value="1"/>
</dbReference>
<dbReference type="Pfam" id="PF23138">
    <property type="entry name" value="CTLH_Armc9"/>
    <property type="match status" value="1"/>
</dbReference>
<evidence type="ECO:0000256" key="4">
    <source>
        <dbReference type="SAM" id="MobiDB-lite"/>
    </source>
</evidence>
<dbReference type="Pfam" id="PF21050">
    <property type="entry name" value="ARMC9_ARM"/>
    <property type="match status" value="1"/>
</dbReference>
<keyword evidence="2" id="KW-0970">Cilium biogenesis/degradation</keyword>
<feature type="region of interest" description="Disordered" evidence="4">
    <location>
        <begin position="603"/>
        <end position="743"/>
    </location>
</feature>
<feature type="region of interest" description="Disordered" evidence="4">
    <location>
        <begin position="540"/>
        <end position="590"/>
    </location>
</feature>
<evidence type="ECO:0000256" key="3">
    <source>
        <dbReference type="ARBA" id="ARBA00023273"/>
    </source>
</evidence>
<organism evidence="7 8">
    <name type="scientific">Allomyces macrogynus (strain ATCC 38327)</name>
    <name type="common">Allomyces javanicus var. macrogynus</name>
    <dbReference type="NCBI Taxonomy" id="578462"/>
    <lineage>
        <taxon>Eukaryota</taxon>
        <taxon>Fungi</taxon>
        <taxon>Fungi incertae sedis</taxon>
        <taxon>Blastocladiomycota</taxon>
        <taxon>Blastocladiomycetes</taxon>
        <taxon>Blastocladiales</taxon>
        <taxon>Blastocladiaceae</taxon>
        <taxon>Allomyces</taxon>
    </lineage>
</organism>
<evidence type="ECO:0000313" key="8">
    <source>
        <dbReference type="Proteomes" id="UP000054350"/>
    </source>
</evidence>
<name>A0A0L0SMP2_ALLM3</name>
<dbReference type="AlphaFoldDB" id="A0A0L0SMP2"/>
<dbReference type="InterPro" id="IPR011989">
    <property type="entry name" value="ARM-like"/>
</dbReference>
<dbReference type="EMBL" id="GG745342">
    <property type="protein sequence ID" value="KNE63644.1"/>
    <property type="molecule type" value="Genomic_DNA"/>
</dbReference>
<dbReference type="VEuPathDB" id="FungiDB:AMAG_08747"/>
<dbReference type="OrthoDB" id="193023at2759"/>
<keyword evidence="3" id="KW-0966">Cell projection</keyword>
<dbReference type="STRING" id="578462.A0A0L0SMP2"/>
<accession>A0A0L0SMP2</accession>
<feature type="compositionally biased region" description="Low complexity" evidence="4">
    <location>
        <begin position="691"/>
        <end position="721"/>
    </location>
</feature>
<sequence>MSAERQPASLVREYLQVTEHAATLAAFETEHAAKGGQFLPLAPSSGTNAAPRPTSAQVKHDILAYFDRGDRAQFFNLWDAHVPEAVRAADEALRLEFYSSIYFAVFPCHQHVDPNVSKLPLAATLDTFKAFLETRGAQLSKTAEFLPYYALPYLPDPSVHPAFANVFTREWGADLRRKLLDFVAVNVHVVTPSRLADLVQTVEEVQARETKLIKKHQILQADYHNLLSVAAELIGVLANSLHGVPITPEYITSVVERMQVFKRASVPTTVAARVGPKYVQYDLIRQALLNDLTASGKTKAVLLHALRMRVTAAPTPQQRRLVAKTYIDYDVLGFSSNQPALGLFTHAVSAVREQAAKLGNLLCSYYAGRTYLTSRHLTPLLKTVLNAIKTADRPATLQHSLGLLEKLSVRRAVQSVLINADVVRFLVVGVLRDPDAVSDATLVYATALLMNLCLRTAGRKRAAAVPEAVLAAVVPLLEHDAPLVRTYVHGILYSALDAPQVAERARAIGLPELLGCLVDVGPPHVARQIHHVLAKLKDNAPLTPVDEPDSDDDLDEGDDDAEEDGEDDDDLGGSDDGIDPMAELGVASDEPVGDECLRQYEAQDSRSQGALVPLPTQLPRRPPSAATAASVRRRPTSARRAMTPAPTAPTEANGTGTTPNPAAPVARRPSSASRSAGGLVAAAAPAPPPARSASVAAAPVRSASVAAAPASGLPAPSMAAPTSLPAPKPSRRRGGTNGGDLAPADLVELETAFAPRAVLARSPTAAAAAGAL</sequence>
<feature type="domain" description="LisH" evidence="5">
    <location>
        <begin position="417"/>
        <end position="536"/>
    </location>
</feature>
<dbReference type="Proteomes" id="UP000054350">
    <property type="component" value="Unassembled WGS sequence"/>
</dbReference>